<dbReference type="SMART" id="SM00317">
    <property type="entry name" value="SET"/>
    <property type="match status" value="1"/>
</dbReference>
<dbReference type="PANTHER" id="PTHR11079:SF156">
    <property type="entry name" value="INACTIVE TRNA-SPECIFIC ADENOSINE DEAMINASE-LIKE PROTEIN 3-RELATED"/>
    <property type="match status" value="1"/>
</dbReference>
<feature type="region of interest" description="Disordered" evidence="3">
    <location>
        <begin position="1"/>
        <end position="28"/>
    </location>
</feature>
<dbReference type="PROSITE" id="PS50280">
    <property type="entry name" value="SET"/>
    <property type="match status" value="1"/>
</dbReference>
<dbReference type="GO" id="GO:0046872">
    <property type="term" value="F:metal ion binding"/>
    <property type="evidence" value="ECO:0007669"/>
    <property type="project" value="UniProtKB-KW"/>
</dbReference>
<dbReference type="OrthoDB" id="3180714at2759"/>
<dbReference type="PANTHER" id="PTHR11079">
    <property type="entry name" value="CYTOSINE DEAMINASE FAMILY MEMBER"/>
    <property type="match status" value="1"/>
</dbReference>
<evidence type="ECO:0000256" key="1">
    <source>
        <dbReference type="ARBA" id="ARBA00022694"/>
    </source>
</evidence>
<dbReference type="InterPro" id="IPR016193">
    <property type="entry name" value="Cytidine_deaminase-like"/>
</dbReference>
<dbReference type="InterPro" id="IPR001214">
    <property type="entry name" value="SET_dom"/>
</dbReference>
<dbReference type="SUPFAM" id="SSF82199">
    <property type="entry name" value="SET domain"/>
    <property type="match status" value="1"/>
</dbReference>
<dbReference type="Gene3D" id="3.40.140.10">
    <property type="entry name" value="Cytidine Deaminase, domain 2"/>
    <property type="match status" value="1"/>
</dbReference>
<feature type="region of interest" description="Disordered" evidence="3">
    <location>
        <begin position="420"/>
        <end position="451"/>
    </location>
</feature>
<evidence type="ECO:0000256" key="2">
    <source>
        <dbReference type="ARBA" id="ARBA00038160"/>
    </source>
</evidence>
<dbReference type="Gene3D" id="2.170.270.10">
    <property type="entry name" value="SET domain"/>
    <property type="match status" value="1"/>
</dbReference>
<comment type="similarity">
    <text evidence="2">Belongs to the cytidine and deoxycytidylate deaminase family. ADAT3 subfamily.</text>
</comment>
<feature type="compositionally biased region" description="Low complexity" evidence="3">
    <location>
        <begin position="420"/>
        <end position="442"/>
    </location>
</feature>
<dbReference type="InterPro" id="IPR046341">
    <property type="entry name" value="SET_dom_sf"/>
</dbReference>
<dbReference type="InterPro" id="IPR002125">
    <property type="entry name" value="CMP_dCMP_dom"/>
</dbReference>
<evidence type="ECO:0000259" key="4">
    <source>
        <dbReference type="PROSITE" id="PS50280"/>
    </source>
</evidence>
<keyword evidence="1" id="KW-0819">tRNA processing</keyword>
<organism evidence="5">
    <name type="scientific">Dichomitus squalens</name>
    <dbReference type="NCBI Taxonomy" id="114155"/>
    <lineage>
        <taxon>Eukaryota</taxon>
        <taxon>Fungi</taxon>
        <taxon>Dikarya</taxon>
        <taxon>Basidiomycota</taxon>
        <taxon>Agaricomycotina</taxon>
        <taxon>Agaricomycetes</taxon>
        <taxon>Polyporales</taxon>
        <taxon>Polyporaceae</taxon>
        <taxon>Dichomitus</taxon>
    </lineage>
</organism>
<dbReference type="CDD" id="cd10540">
    <property type="entry name" value="SET_SpSet7-like"/>
    <property type="match status" value="1"/>
</dbReference>
<dbReference type="GO" id="GO:0005737">
    <property type="term" value="C:cytoplasm"/>
    <property type="evidence" value="ECO:0007669"/>
    <property type="project" value="TreeGrafter"/>
</dbReference>
<dbReference type="GO" id="GO:0005634">
    <property type="term" value="C:nucleus"/>
    <property type="evidence" value="ECO:0007669"/>
    <property type="project" value="TreeGrafter"/>
</dbReference>
<dbReference type="GO" id="GO:0052717">
    <property type="term" value="F:tRNA-specific adenosine-34 deaminase activity"/>
    <property type="evidence" value="ECO:0007669"/>
    <property type="project" value="TreeGrafter"/>
</dbReference>
<evidence type="ECO:0000256" key="3">
    <source>
        <dbReference type="SAM" id="MobiDB-lite"/>
    </source>
</evidence>
<dbReference type="Pfam" id="PF00856">
    <property type="entry name" value="SET"/>
    <property type="match status" value="1"/>
</dbReference>
<name>A0A4Q9MFB4_9APHY</name>
<dbReference type="Proteomes" id="UP000292957">
    <property type="component" value="Unassembled WGS sequence"/>
</dbReference>
<dbReference type="SUPFAM" id="SSF53927">
    <property type="entry name" value="Cytidine deaminase-like"/>
    <property type="match status" value="1"/>
</dbReference>
<dbReference type="GO" id="GO:0002100">
    <property type="term" value="P:tRNA wobble adenosine to inosine editing"/>
    <property type="evidence" value="ECO:0007669"/>
    <property type="project" value="InterPro"/>
</dbReference>
<sequence>MSSGSSQDIRGEAIHGTPRSGPGSSLVKTPAHLNSSGLRIEYAEGKGRGVYACREIPAQTLIEISPVLLFSAAEYEEHGRHTVLDHYTFVWRDGHMALALGLGSLFNHSQNPNVSYTIDPSTESINYVTSRRVIPDEELCIFYGHKLWFDPVGTTDTMPADAMEERDDGWGGLSGVADDEDDEVARGANEPFDSFADGDPSQLVPEEALPFKRLKLTPDEEEECMDSVRTEEAWVVDLPDPRLAATMLKWLKQSGLDTLSMAHLKRIRKVDDKMSMVLILTREHPQPPAFPENIVLPPPYVLTVPKTAALTMTSLKLKSSLWPTIYAPRKRFEPEPWSRGKVRWACEAIKQVIKQAREAGDKGEIPIAAYVPVPYDEETRIATHMYEPISAHDTRTSLCHPLRHSIINLVRDVGELRASTLHPSSTPTLPSTPASETTSPPHQLTTVTDVPTPSLDKVSAVLSQPHSHPLPALQDLPQSTPISEAEAENRSVNGAHYLLTSLTLFTTHEPCIMCSMALLHSRVKEVVYMIPMEKTGGCGSLTCVPRLEGVNHRYVVNVWKDMGKEWVEQNGLEVNDACDA</sequence>
<accession>A0A4Q9MFB4</accession>
<gene>
    <name evidence="5" type="ORF">BD311DRAFT_763373</name>
</gene>
<reference evidence="5" key="1">
    <citation type="submission" date="2019-01" db="EMBL/GenBank/DDBJ databases">
        <title>Draft genome sequences of three monokaryotic isolates of the white-rot basidiomycete fungus Dichomitus squalens.</title>
        <authorList>
            <consortium name="DOE Joint Genome Institute"/>
            <person name="Lopez S.C."/>
            <person name="Andreopoulos B."/>
            <person name="Pangilinan J."/>
            <person name="Lipzen A."/>
            <person name="Riley R."/>
            <person name="Ahrendt S."/>
            <person name="Ng V."/>
            <person name="Barry K."/>
            <person name="Daum C."/>
            <person name="Grigoriev I.V."/>
            <person name="Hilden K.S."/>
            <person name="Makela M.R."/>
            <person name="de Vries R.P."/>
        </authorList>
    </citation>
    <scope>NUCLEOTIDE SEQUENCE [LARGE SCALE GENOMIC DNA]</scope>
    <source>
        <strain evidence="5">OM18370.1</strain>
    </source>
</reference>
<proteinExistence type="inferred from homology"/>
<protein>
    <recommendedName>
        <fullName evidence="4">SET domain-containing protein</fullName>
    </recommendedName>
</protein>
<dbReference type="Pfam" id="PF00383">
    <property type="entry name" value="dCMP_cyt_deam_1"/>
    <property type="match status" value="1"/>
</dbReference>
<dbReference type="EMBL" id="ML143452">
    <property type="protein sequence ID" value="TBU25969.1"/>
    <property type="molecule type" value="Genomic_DNA"/>
</dbReference>
<evidence type="ECO:0000313" key="5">
    <source>
        <dbReference type="EMBL" id="TBU25969.1"/>
    </source>
</evidence>
<feature type="domain" description="SET" evidence="4">
    <location>
        <begin position="36"/>
        <end position="144"/>
    </location>
</feature>
<dbReference type="AlphaFoldDB" id="A0A4Q9MFB4"/>